<evidence type="ECO:0000259" key="8">
    <source>
        <dbReference type="Pfam" id="PF00924"/>
    </source>
</evidence>
<keyword evidence="3" id="KW-1003">Cell membrane</keyword>
<dbReference type="GO" id="GO:0055085">
    <property type="term" value="P:transmembrane transport"/>
    <property type="evidence" value="ECO:0007669"/>
    <property type="project" value="InterPro"/>
</dbReference>
<evidence type="ECO:0000259" key="10">
    <source>
        <dbReference type="Pfam" id="PF21088"/>
    </source>
</evidence>
<dbReference type="Pfam" id="PF00924">
    <property type="entry name" value="MS_channel_2nd"/>
    <property type="match status" value="1"/>
</dbReference>
<dbReference type="RefSeq" id="WP_065820740.1">
    <property type="nucleotide sequence ID" value="NZ_CP014673.1"/>
</dbReference>
<dbReference type="InterPro" id="IPR006685">
    <property type="entry name" value="MscS_channel_2nd"/>
</dbReference>
<keyword evidence="4 7" id="KW-0812">Transmembrane</keyword>
<dbReference type="InterPro" id="IPR011014">
    <property type="entry name" value="MscS_channel_TM-2"/>
</dbReference>
<accession>A0A1B1YKC9</accession>
<feature type="transmembrane region" description="Helical" evidence="7">
    <location>
        <begin position="169"/>
        <end position="189"/>
    </location>
</feature>
<evidence type="ECO:0000256" key="2">
    <source>
        <dbReference type="ARBA" id="ARBA00008017"/>
    </source>
</evidence>
<comment type="similarity">
    <text evidence="2">Belongs to the MscS (TC 1.A.23) family.</text>
</comment>
<gene>
    <name evidence="11" type="ORF">CSTERLE_06390</name>
</gene>
<feature type="transmembrane region" description="Helical" evidence="7">
    <location>
        <begin position="24"/>
        <end position="45"/>
    </location>
</feature>
<dbReference type="GO" id="GO:0005886">
    <property type="term" value="C:plasma membrane"/>
    <property type="evidence" value="ECO:0007669"/>
    <property type="project" value="UniProtKB-SubCell"/>
</dbReference>
<dbReference type="PANTHER" id="PTHR30566">
    <property type="entry name" value="YNAI-RELATED MECHANOSENSITIVE ION CHANNEL"/>
    <property type="match status" value="1"/>
</dbReference>
<dbReference type="Gene3D" id="3.30.70.100">
    <property type="match status" value="1"/>
</dbReference>
<protein>
    <recommendedName>
        <fullName evidence="13">Mechanosensitive ion channel protein MscS</fullName>
    </recommendedName>
</protein>
<dbReference type="PANTHER" id="PTHR30566:SF5">
    <property type="entry name" value="MECHANOSENSITIVE ION CHANNEL PROTEIN 1, MITOCHONDRIAL-RELATED"/>
    <property type="match status" value="1"/>
</dbReference>
<dbReference type="SUPFAM" id="SSF50182">
    <property type="entry name" value="Sm-like ribonucleoproteins"/>
    <property type="match status" value="1"/>
</dbReference>
<dbReference type="InterPro" id="IPR049142">
    <property type="entry name" value="MS_channel_1st"/>
</dbReference>
<evidence type="ECO:0000313" key="11">
    <source>
        <dbReference type="EMBL" id="ANX01221.1"/>
    </source>
</evidence>
<sequence>MELWNSVIERFSDILSNKFLDIEIWRIAVAGIIIILTIAVRKILVNTAALLIKKFSVRTKWVIDDELIVAVEPPVKLMVLIIGIYFSARILGFKVTDESFSGHIIRSLIIFSLSWAIYRTAEIIARMFYRVSKKTHTHLDDILIPVINKGIKAVVVVISINVIAKEWKYDLGALLAGLGLGGLAFALAAQETLSNLFGGLAIMLDKPFNVGEYIQFDGMEGTVEDIGFRSTRIRTPDKTIVTIPNSTIAKANIINCSRRDRRRVKFSFPIKYGTTAKQLEQLLRRTREMLENHPDIHNESIYVYLDAFGTNGLELLLIFYTRTAEYRDYLAVKEDINLMLMNILNELGIEIAIPAVNVYVENK</sequence>
<evidence type="ECO:0000256" key="3">
    <source>
        <dbReference type="ARBA" id="ARBA00022475"/>
    </source>
</evidence>
<feature type="transmembrane region" description="Helical" evidence="7">
    <location>
        <begin position="66"/>
        <end position="88"/>
    </location>
</feature>
<feature type="domain" description="Mechanosensitive ion channel MscS" evidence="8">
    <location>
        <begin position="192"/>
        <end position="258"/>
    </location>
</feature>
<evidence type="ECO:0008006" key="13">
    <source>
        <dbReference type="Google" id="ProtNLM"/>
    </source>
</evidence>
<dbReference type="Gene3D" id="2.30.30.60">
    <property type="match status" value="1"/>
</dbReference>
<dbReference type="Pfam" id="PF21082">
    <property type="entry name" value="MS_channel_3rd"/>
    <property type="match status" value="1"/>
</dbReference>
<dbReference type="InterPro" id="IPR010920">
    <property type="entry name" value="LSM_dom_sf"/>
</dbReference>
<dbReference type="InterPro" id="IPR023408">
    <property type="entry name" value="MscS_beta-dom_sf"/>
</dbReference>
<keyword evidence="5 7" id="KW-1133">Transmembrane helix</keyword>
<evidence type="ECO:0000256" key="7">
    <source>
        <dbReference type="SAM" id="Phobius"/>
    </source>
</evidence>
<organism evidence="11 12">
    <name type="scientific">Thermoclostridium stercorarium subsp. leptospartum DSM 9219</name>
    <dbReference type="NCBI Taxonomy" id="1346611"/>
    <lineage>
        <taxon>Bacteria</taxon>
        <taxon>Bacillati</taxon>
        <taxon>Bacillota</taxon>
        <taxon>Clostridia</taxon>
        <taxon>Eubacteriales</taxon>
        <taxon>Oscillospiraceae</taxon>
        <taxon>Thermoclostridium</taxon>
    </lineage>
</organism>
<feature type="domain" description="Mechanosensitive ion channel transmembrane helices 2/3" evidence="10">
    <location>
        <begin position="150"/>
        <end position="190"/>
    </location>
</feature>
<evidence type="ECO:0000259" key="9">
    <source>
        <dbReference type="Pfam" id="PF21082"/>
    </source>
</evidence>
<name>A0A1B1YKC9_THEST</name>
<evidence type="ECO:0000256" key="5">
    <source>
        <dbReference type="ARBA" id="ARBA00022989"/>
    </source>
</evidence>
<dbReference type="InterPro" id="IPR049278">
    <property type="entry name" value="MS_channel_C"/>
</dbReference>
<comment type="subcellular location">
    <subcellularLocation>
        <location evidence="1">Cell membrane</location>
        <topology evidence="1">Multi-pass membrane protein</topology>
    </subcellularLocation>
</comment>
<dbReference type="InterPro" id="IPR006686">
    <property type="entry name" value="MscS_channel_CS"/>
</dbReference>
<evidence type="ECO:0000313" key="12">
    <source>
        <dbReference type="Proteomes" id="UP000092931"/>
    </source>
</evidence>
<dbReference type="EMBL" id="CP014673">
    <property type="protein sequence ID" value="ANX01221.1"/>
    <property type="molecule type" value="Genomic_DNA"/>
</dbReference>
<dbReference type="PROSITE" id="PS01246">
    <property type="entry name" value="UPF0003"/>
    <property type="match status" value="1"/>
</dbReference>
<evidence type="ECO:0000256" key="4">
    <source>
        <dbReference type="ARBA" id="ARBA00022692"/>
    </source>
</evidence>
<proteinExistence type="inferred from homology"/>
<dbReference type="Proteomes" id="UP000092931">
    <property type="component" value="Chromosome"/>
</dbReference>
<evidence type="ECO:0000256" key="6">
    <source>
        <dbReference type="ARBA" id="ARBA00023136"/>
    </source>
</evidence>
<evidence type="ECO:0000256" key="1">
    <source>
        <dbReference type="ARBA" id="ARBA00004651"/>
    </source>
</evidence>
<dbReference type="SUPFAM" id="SSF82689">
    <property type="entry name" value="Mechanosensitive channel protein MscS (YggB), C-terminal domain"/>
    <property type="match status" value="1"/>
</dbReference>
<dbReference type="InterPro" id="IPR011066">
    <property type="entry name" value="MscS_channel_C_sf"/>
</dbReference>
<feature type="domain" description="Mechanosensitive ion channel MscS C-terminal" evidence="9">
    <location>
        <begin position="264"/>
        <end position="351"/>
    </location>
</feature>
<dbReference type="AlphaFoldDB" id="A0A1B1YKC9"/>
<feature type="transmembrane region" description="Helical" evidence="7">
    <location>
        <begin position="100"/>
        <end position="121"/>
    </location>
</feature>
<dbReference type="Pfam" id="PF21088">
    <property type="entry name" value="MS_channel_1st"/>
    <property type="match status" value="1"/>
</dbReference>
<reference evidence="11 12" key="1">
    <citation type="submission" date="2016-02" db="EMBL/GenBank/DDBJ databases">
        <title>Comparison of Clostridium stercorarium subspecies using comparative genomics and transcriptomics.</title>
        <authorList>
            <person name="Schellenberg J."/>
            <person name="Thallinger G."/>
            <person name="Levin D.B."/>
            <person name="Zhang X."/>
            <person name="Alvare G."/>
            <person name="Fristensky B."/>
            <person name="Sparling R."/>
        </authorList>
    </citation>
    <scope>NUCLEOTIDE SEQUENCE [LARGE SCALE GENOMIC DNA]</scope>
    <source>
        <strain evidence="11 12">DSM 9219</strain>
    </source>
</reference>
<keyword evidence="6 7" id="KW-0472">Membrane</keyword>
<dbReference type="SUPFAM" id="SSF82861">
    <property type="entry name" value="Mechanosensitive channel protein MscS (YggB), transmembrane region"/>
    <property type="match status" value="1"/>
</dbReference>
<dbReference type="Gene3D" id="1.10.287.1260">
    <property type="match status" value="1"/>
</dbReference>